<evidence type="ECO:0000313" key="8">
    <source>
        <dbReference type="EMBL" id="KAD6120297.1"/>
    </source>
</evidence>
<feature type="transmembrane region" description="Helical" evidence="7">
    <location>
        <begin position="103"/>
        <end position="121"/>
    </location>
</feature>
<feature type="transmembrane region" description="Helical" evidence="7">
    <location>
        <begin position="6"/>
        <end position="25"/>
    </location>
</feature>
<evidence type="ECO:0000256" key="1">
    <source>
        <dbReference type="ARBA" id="ARBA00004141"/>
    </source>
</evidence>
<dbReference type="GO" id="GO:0022857">
    <property type="term" value="F:transmembrane transporter activity"/>
    <property type="evidence" value="ECO:0007669"/>
    <property type="project" value="InterPro"/>
</dbReference>
<feature type="transmembrane region" description="Helical" evidence="7">
    <location>
        <begin position="376"/>
        <end position="396"/>
    </location>
</feature>
<keyword evidence="4 7" id="KW-1133">Transmembrane helix</keyword>
<evidence type="ECO:0008006" key="10">
    <source>
        <dbReference type="Google" id="ProtNLM"/>
    </source>
</evidence>
<dbReference type="Proteomes" id="UP000326396">
    <property type="component" value="Linkage Group LG13"/>
</dbReference>
<evidence type="ECO:0000256" key="3">
    <source>
        <dbReference type="ARBA" id="ARBA00022692"/>
    </source>
</evidence>
<evidence type="ECO:0000256" key="7">
    <source>
        <dbReference type="SAM" id="Phobius"/>
    </source>
</evidence>
<evidence type="ECO:0000256" key="2">
    <source>
        <dbReference type="ARBA" id="ARBA00005982"/>
    </source>
</evidence>
<comment type="subcellular location">
    <subcellularLocation>
        <location evidence="1">Membrane</location>
        <topology evidence="1">Multi-pass membrane protein</topology>
    </subcellularLocation>
</comment>
<comment type="caution">
    <text evidence="8">The sequence shown here is derived from an EMBL/GenBank/DDBJ whole genome shotgun (WGS) entry which is preliminary data.</text>
</comment>
<dbReference type="Pfam" id="PF00854">
    <property type="entry name" value="PTR2"/>
    <property type="match status" value="1"/>
</dbReference>
<comment type="similarity">
    <text evidence="6">Belongs to the major facilitator superfamily. Phosphate:H(+) symporter (TC 2.A.1.9) family.</text>
</comment>
<proteinExistence type="inferred from homology"/>
<evidence type="ECO:0000313" key="9">
    <source>
        <dbReference type="Proteomes" id="UP000326396"/>
    </source>
</evidence>
<dbReference type="EMBL" id="SZYD01000005">
    <property type="protein sequence ID" value="KAD6120297.1"/>
    <property type="molecule type" value="Genomic_DNA"/>
</dbReference>
<accession>A0A5N6PG02</accession>
<comment type="similarity">
    <text evidence="2">Belongs to the major facilitator superfamily. Proton-dependent oligopeptide transporter (POT/PTR) (TC 2.A.17) family.</text>
</comment>
<organism evidence="8 9">
    <name type="scientific">Mikania micrantha</name>
    <name type="common">bitter vine</name>
    <dbReference type="NCBI Taxonomy" id="192012"/>
    <lineage>
        <taxon>Eukaryota</taxon>
        <taxon>Viridiplantae</taxon>
        <taxon>Streptophyta</taxon>
        <taxon>Embryophyta</taxon>
        <taxon>Tracheophyta</taxon>
        <taxon>Spermatophyta</taxon>
        <taxon>Magnoliopsida</taxon>
        <taxon>eudicotyledons</taxon>
        <taxon>Gunneridae</taxon>
        <taxon>Pentapetalae</taxon>
        <taxon>asterids</taxon>
        <taxon>campanulids</taxon>
        <taxon>Asterales</taxon>
        <taxon>Asteraceae</taxon>
        <taxon>Asteroideae</taxon>
        <taxon>Heliantheae alliance</taxon>
        <taxon>Eupatorieae</taxon>
        <taxon>Mikania</taxon>
    </lineage>
</organism>
<dbReference type="AlphaFoldDB" id="A0A5N6PG02"/>
<reference evidence="8 9" key="1">
    <citation type="submission" date="2019-05" db="EMBL/GenBank/DDBJ databases">
        <title>Mikania micrantha, genome provides insights into the molecular mechanism of rapid growth.</title>
        <authorList>
            <person name="Liu B."/>
        </authorList>
    </citation>
    <scope>NUCLEOTIDE SEQUENCE [LARGE SCALE GENOMIC DNA]</scope>
    <source>
        <strain evidence="8">NLD-2019</strain>
        <tissue evidence="8">Leaf</tissue>
    </source>
</reference>
<dbReference type="Gene3D" id="1.20.1250.20">
    <property type="entry name" value="MFS general substrate transporter like domains"/>
    <property type="match status" value="1"/>
</dbReference>
<feature type="transmembrane region" description="Helical" evidence="7">
    <location>
        <begin position="127"/>
        <end position="154"/>
    </location>
</feature>
<feature type="transmembrane region" description="Helical" evidence="7">
    <location>
        <begin position="203"/>
        <end position="223"/>
    </location>
</feature>
<protein>
    <recommendedName>
        <fullName evidence="10">Major facilitator superfamily (MFS) profile domain-containing protein</fullName>
    </recommendedName>
</protein>
<feature type="transmembrane region" description="Helical" evidence="7">
    <location>
        <begin position="416"/>
        <end position="439"/>
    </location>
</feature>
<dbReference type="GO" id="GO:0016020">
    <property type="term" value="C:membrane"/>
    <property type="evidence" value="ECO:0007669"/>
    <property type="project" value="UniProtKB-SubCell"/>
</dbReference>
<keyword evidence="3 7" id="KW-0812">Transmembrane</keyword>
<evidence type="ECO:0000256" key="5">
    <source>
        <dbReference type="ARBA" id="ARBA00023136"/>
    </source>
</evidence>
<dbReference type="InterPro" id="IPR000109">
    <property type="entry name" value="POT_fam"/>
</dbReference>
<feature type="transmembrane region" description="Helical" evidence="7">
    <location>
        <begin position="37"/>
        <end position="54"/>
    </location>
</feature>
<keyword evidence="9" id="KW-1185">Reference proteome</keyword>
<evidence type="ECO:0000256" key="4">
    <source>
        <dbReference type="ARBA" id="ARBA00022989"/>
    </source>
</evidence>
<dbReference type="InterPro" id="IPR036259">
    <property type="entry name" value="MFS_trans_sf"/>
</dbReference>
<sequence>MDVAIIIWYSLVGFLIIFSLACLYYWRSYYYIYDHRLLFVVGLVFSRSLAYYAIVDNLMWYFTDHDVPFVKSTVFSNIQEALSSLFVIFMAHSADSFVGRFRTILFSTTAFICGIMLLLMFNPYDVTWLIVIILVLLALGRSGDYLLQIVLADLVNEADKSEDQNKKRSDARAAVWRRIPHASGAISATLWVAPYALGSPHSTWNNAFFICLISMTTTLMIFCKGHGVYHQGELTHRPVEIFFRVIRARIHKLLRKSKSRCSKDDISSHEERNIENEVVAVRPATGETKEQRDDISDKEDMKVIRSLLRMFPLWGTFFVVSLTSAVGSTFYIEQYDNLENKYNLPVQIYNVVLDFSFFAIPFLYDQLTCFSRNNQKLKIGVGMLCSILSCVFAWQLEVHRQRKLQNVVGDDEISISVIWLVPQFVMLGFMEGLTQVGLLKFFRLQVEKPVKNYGEEYMELVMCLGRAVNGRQARATGGRIMIAVNLRKYCIEGLCEDSLYNL</sequence>
<name>A0A5N6PG02_9ASTR</name>
<feature type="transmembrane region" description="Helical" evidence="7">
    <location>
        <begin position="344"/>
        <end position="364"/>
    </location>
</feature>
<feature type="transmembrane region" description="Helical" evidence="7">
    <location>
        <begin position="311"/>
        <end position="332"/>
    </location>
</feature>
<dbReference type="OrthoDB" id="975446at2759"/>
<gene>
    <name evidence="8" type="ORF">E3N88_11568</name>
</gene>
<keyword evidence="5 7" id="KW-0472">Membrane</keyword>
<evidence type="ECO:0000256" key="6">
    <source>
        <dbReference type="ARBA" id="ARBA00044504"/>
    </source>
</evidence>
<dbReference type="PANTHER" id="PTHR11654">
    <property type="entry name" value="OLIGOPEPTIDE TRANSPORTER-RELATED"/>
    <property type="match status" value="1"/>
</dbReference>